<proteinExistence type="inferred from homology"/>
<evidence type="ECO:0000313" key="4">
    <source>
        <dbReference type="Proteomes" id="UP000197153"/>
    </source>
</evidence>
<dbReference type="Proteomes" id="UP000197153">
    <property type="component" value="Chromosome 3"/>
</dbReference>
<dbReference type="EMBL" id="CP022112">
    <property type="protein sequence ID" value="ASG23988.1"/>
    <property type="molecule type" value="Genomic_DNA"/>
</dbReference>
<protein>
    <submittedName>
        <fullName evidence="3">Short-chain dehydrogenase</fullName>
    </submittedName>
</protein>
<dbReference type="Pfam" id="PF13561">
    <property type="entry name" value="adh_short_C2"/>
    <property type="match status" value="1"/>
</dbReference>
<name>A0A248K0P7_9PROT</name>
<dbReference type="Gene3D" id="3.40.50.720">
    <property type="entry name" value="NAD(P)-binding Rossmann-like Domain"/>
    <property type="match status" value="1"/>
</dbReference>
<comment type="similarity">
    <text evidence="1">Belongs to the short-chain dehydrogenases/reductases (SDR) family.</text>
</comment>
<keyword evidence="2" id="KW-0560">Oxidoreductase</keyword>
<sequence length="256" mass="26874">MRWPEYGWWIPSPMGQDMARILIIGSSAGLGRTVAQGCRADGDWVAMADGATDATGPWDLYIPVNPADPEAPTRAMEAVRADQGALDAVVVAASLVQAAPVGQWTAAMWDEATAVNLRLPFLAAQAAVDLLVASPQASLIFISSTATVRGQPHTHAYQATKAGLAGLVRSLAAELGPRGIRVNVALVGWVDTPQTRAFWSAREDADAGRQAVDGRIPLRRHGRAEEAAALVRYLISPAASYISGAMIPVDGGDTAV</sequence>
<dbReference type="InterPro" id="IPR051122">
    <property type="entry name" value="SDR_DHRS6-like"/>
</dbReference>
<evidence type="ECO:0000313" key="3">
    <source>
        <dbReference type="EMBL" id="ASG23988.1"/>
    </source>
</evidence>
<dbReference type="SUPFAM" id="SSF51735">
    <property type="entry name" value="NAD(P)-binding Rossmann-fold domains"/>
    <property type="match status" value="1"/>
</dbReference>
<dbReference type="KEGG" id="nao:Y958_23870"/>
<gene>
    <name evidence="3" type="ORF">Y958_23870</name>
</gene>
<organism evidence="3 4">
    <name type="scientific">Nitrospirillum viridazoti CBAmc</name>
    <dbReference type="NCBI Taxonomy" id="1441467"/>
    <lineage>
        <taxon>Bacteria</taxon>
        <taxon>Pseudomonadati</taxon>
        <taxon>Pseudomonadota</taxon>
        <taxon>Alphaproteobacteria</taxon>
        <taxon>Rhodospirillales</taxon>
        <taxon>Azospirillaceae</taxon>
        <taxon>Nitrospirillum</taxon>
        <taxon>Nitrospirillum viridazoti</taxon>
    </lineage>
</organism>
<dbReference type="PRINTS" id="PR00081">
    <property type="entry name" value="GDHRDH"/>
</dbReference>
<dbReference type="InterPro" id="IPR036291">
    <property type="entry name" value="NAD(P)-bd_dom_sf"/>
</dbReference>
<evidence type="ECO:0000256" key="1">
    <source>
        <dbReference type="ARBA" id="ARBA00006484"/>
    </source>
</evidence>
<dbReference type="PANTHER" id="PTHR43477:SF1">
    <property type="entry name" value="DIHYDROANTICAPSIN 7-DEHYDROGENASE"/>
    <property type="match status" value="1"/>
</dbReference>
<keyword evidence="4" id="KW-1185">Reference proteome</keyword>
<reference evidence="3 4" key="1">
    <citation type="submission" date="2017-06" db="EMBL/GenBank/DDBJ databases">
        <title>Complete genome sequence of Nitrospirillum amazonense strain CBAmC, an endophytic nitrogen-fixing and plant growth-promoting bacterium, isolated from sugarcane.</title>
        <authorList>
            <person name="Schwab S."/>
            <person name="dos Santos Teixeira K.R."/>
            <person name="Simoes Araujo J.L."/>
            <person name="Soares Vidal M."/>
            <person name="Borges de Freitas H.R."/>
            <person name="Rivello Crivelaro A.L."/>
            <person name="Bueno de Camargo Nunes A."/>
            <person name="dos Santos C.M."/>
            <person name="Palmeira da Silva Rosa D."/>
            <person name="da Silva Padilha D."/>
            <person name="da Silva E."/>
            <person name="Araujo Terra L."/>
            <person name="Soares Mendes V."/>
            <person name="Farinelli L."/>
            <person name="Magalhaes Cruz L."/>
            <person name="Baldani J.I."/>
        </authorList>
    </citation>
    <scope>NUCLEOTIDE SEQUENCE [LARGE SCALE GENOMIC DNA]</scope>
    <source>
        <strain evidence="3 4">CBAmC</strain>
    </source>
</reference>
<dbReference type="PANTHER" id="PTHR43477">
    <property type="entry name" value="DIHYDROANTICAPSIN 7-DEHYDROGENASE"/>
    <property type="match status" value="1"/>
</dbReference>
<dbReference type="CDD" id="cd05233">
    <property type="entry name" value="SDR_c"/>
    <property type="match status" value="1"/>
</dbReference>
<dbReference type="GO" id="GO:0016491">
    <property type="term" value="F:oxidoreductase activity"/>
    <property type="evidence" value="ECO:0007669"/>
    <property type="project" value="UniProtKB-KW"/>
</dbReference>
<evidence type="ECO:0000256" key="2">
    <source>
        <dbReference type="ARBA" id="ARBA00023002"/>
    </source>
</evidence>
<dbReference type="AlphaFoldDB" id="A0A248K0P7"/>
<accession>A0A248K0P7</accession>
<dbReference type="InterPro" id="IPR002347">
    <property type="entry name" value="SDR_fam"/>
</dbReference>